<dbReference type="EMBL" id="FQXC01000012">
    <property type="protein sequence ID" value="SHI07404.1"/>
    <property type="molecule type" value="Genomic_DNA"/>
</dbReference>
<proteinExistence type="inferred from homology"/>
<dbReference type="NCBIfam" id="TIGR02385">
    <property type="entry name" value="RelE_StbE"/>
    <property type="match status" value="1"/>
</dbReference>
<dbReference type="Proteomes" id="UP000184221">
    <property type="component" value="Unassembled WGS sequence"/>
</dbReference>
<keyword evidence="4" id="KW-1185">Reference proteome</keyword>
<sequence>MPDPEWKATAVADLLAIVDYISDHNPEAAQSLNNEIMRKTAQLPDNPHLYRAGRIDGTREMVVHPNYIVVYRPVSGNVTILRILHAAQLWP</sequence>
<dbReference type="Pfam" id="PF05016">
    <property type="entry name" value="ParE_toxin"/>
    <property type="match status" value="1"/>
</dbReference>
<dbReference type="PANTHER" id="PTHR33755">
    <property type="entry name" value="TOXIN PARE1-RELATED"/>
    <property type="match status" value="1"/>
</dbReference>
<gene>
    <name evidence="3" type="ORF">SAMN05443551_0100</name>
</gene>
<evidence type="ECO:0000313" key="3">
    <source>
        <dbReference type="EMBL" id="SHI07404.1"/>
    </source>
</evidence>
<dbReference type="InterPro" id="IPR035093">
    <property type="entry name" value="RelE/ParE_toxin_dom_sf"/>
</dbReference>
<dbReference type="STRING" id="996342.SAMN05443551_0100"/>
<dbReference type="AlphaFoldDB" id="A0A1M5Y6F9"/>
<dbReference type="PANTHER" id="PTHR33755:SF6">
    <property type="entry name" value="PLASMID STABILIZATION SYSTEM PROTEIN"/>
    <property type="match status" value="1"/>
</dbReference>
<dbReference type="RefSeq" id="WP_072780190.1">
    <property type="nucleotide sequence ID" value="NZ_FQXC01000012.1"/>
</dbReference>
<dbReference type="InterPro" id="IPR007712">
    <property type="entry name" value="RelE/ParE_toxin"/>
</dbReference>
<reference evidence="3 4" key="1">
    <citation type="submission" date="2016-11" db="EMBL/GenBank/DDBJ databases">
        <authorList>
            <person name="Jaros S."/>
            <person name="Januszkiewicz K."/>
            <person name="Wedrychowicz H."/>
        </authorList>
    </citation>
    <scope>NUCLEOTIDE SEQUENCE [LARGE SCALE GENOMIC DNA]</scope>
    <source>
        <strain evidence="3 4">DSM 29431</strain>
    </source>
</reference>
<dbReference type="OrthoDB" id="595470at2"/>
<evidence type="ECO:0000256" key="1">
    <source>
        <dbReference type="ARBA" id="ARBA00006226"/>
    </source>
</evidence>
<evidence type="ECO:0000256" key="2">
    <source>
        <dbReference type="ARBA" id="ARBA00022649"/>
    </source>
</evidence>
<name>A0A1M5Y6F9_9RHOB</name>
<evidence type="ECO:0000313" key="4">
    <source>
        <dbReference type="Proteomes" id="UP000184221"/>
    </source>
</evidence>
<protein>
    <submittedName>
        <fullName evidence="3">Toxin ParE1/3/4</fullName>
    </submittedName>
</protein>
<dbReference type="Gene3D" id="3.30.2310.20">
    <property type="entry name" value="RelE-like"/>
    <property type="match status" value="1"/>
</dbReference>
<comment type="similarity">
    <text evidence="1">Belongs to the RelE toxin family.</text>
</comment>
<keyword evidence="2" id="KW-1277">Toxin-antitoxin system</keyword>
<accession>A0A1M5Y6F9</accession>
<organism evidence="3 4">
    <name type="scientific">Marivita hallyeonensis</name>
    <dbReference type="NCBI Taxonomy" id="996342"/>
    <lineage>
        <taxon>Bacteria</taxon>
        <taxon>Pseudomonadati</taxon>
        <taxon>Pseudomonadota</taxon>
        <taxon>Alphaproteobacteria</taxon>
        <taxon>Rhodobacterales</taxon>
        <taxon>Roseobacteraceae</taxon>
        <taxon>Marivita</taxon>
    </lineage>
</organism>
<dbReference type="InterPro" id="IPR051803">
    <property type="entry name" value="TA_system_RelE-like_toxin"/>
</dbReference>